<dbReference type="AlphaFoldDB" id="A0A8H3IY83"/>
<gene>
    <name evidence="2" type="ORF">IMSHALPRED_008799</name>
</gene>
<keyword evidence="1" id="KW-0732">Signal</keyword>
<feature type="chain" id="PRO_5034848919" evidence="1">
    <location>
        <begin position="28"/>
        <end position="217"/>
    </location>
</feature>
<dbReference type="EMBL" id="CAJPDT010000064">
    <property type="protein sequence ID" value="CAF9932109.1"/>
    <property type="molecule type" value="Genomic_DNA"/>
</dbReference>
<proteinExistence type="predicted"/>
<dbReference type="Proteomes" id="UP000664534">
    <property type="component" value="Unassembled WGS sequence"/>
</dbReference>
<sequence length="217" mass="23140">MPTRSKPLQQPPVLFAILNLLLFFANATPTLLASRLPSPCIELSPRIQPIFNTATSLTNHAKRAHTTSGTFYHGLWSLALTTTVFLAQGPSSSTAPASDIESFAEQILDRVATRIATGAAEKIAFGWALGGVSITFASWMDPRTYVAPGVPWEVVQEFVTRFVLRSAQRGTVMAFSGNIWGPGGECVKIVLQVVGSTRVAEVAGSILDSASEIHGNG</sequence>
<reference evidence="2" key="1">
    <citation type="submission" date="2021-03" db="EMBL/GenBank/DDBJ databases">
        <authorList>
            <person name="Tagirdzhanova G."/>
        </authorList>
    </citation>
    <scope>NUCLEOTIDE SEQUENCE</scope>
</reference>
<name>A0A8H3IY83_9LECA</name>
<evidence type="ECO:0000256" key="1">
    <source>
        <dbReference type="SAM" id="SignalP"/>
    </source>
</evidence>
<feature type="signal peptide" evidence="1">
    <location>
        <begin position="1"/>
        <end position="27"/>
    </location>
</feature>
<dbReference type="OrthoDB" id="5396021at2759"/>
<comment type="caution">
    <text evidence="2">The sequence shown here is derived from an EMBL/GenBank/DDBJ whole genome shotgun (WGS) entry which is preliminary data.</text>
</comment>
<evidence type="ECO:0000313" key="2">
    <source>
        <dbReference type="EMBL" id="CAF9932109.1"/>
    </source>
</evidence>
<accession>A0A8H3IY83</accession>
<evidence type="ECO:0000313" key="3">
    <source>
        <dbReference type="Proteomes" id="UP000664534"/>
    </source>
</evidence>
<organism evidence="2 3">
    <name type="scientific">Imshaugia aleurites</name>
    <dbReference type="NCBI Taxonomy" id="172621"/>
    <lineage>
        <taxon>Eukaryota</taxon>
        <taxon>Fungi</taxon>
        <taxon>Dikarya</taxon>
        <taxon>Ascomycota</taxon>
        <taxon>Pezizomycotina</taxon>
        <taxon>Lecanoromycetes</taxon>
        <taxon>OSLEUM clade</taxon>
        <taxon>Lecanoromycetidae</taxon>
        <taxon>Lecanorales</taxon>
        <taxon>Lecanorineae</taxon>
        <taxon>Parmeliaceae</taxon>
        <taxon>Imshaugia</taxon>
    </lineage>
</organism>
<keyword evidence="3" id="KW-1185">Reference proteome</keyword>
<protein>
    <submittedName>
        <fullName evidence="2">Uncharacterized protein</fullName>
    </submittedName>
</protein>